<dbReference type="Proteomes" id="UP000499080">
    <property type="component" value="Unassembled WGS sequence"/>
</dbReference>
<name>A0A4Y2FA85_ARAVE</name>
<evidence type="ECO:0000313" key="1">
    <source>
        <dbReference type="EMBL" id="GBM38440.1"/>
    </source>
</evidence>
<proteinExistence type="predicted"/>
<comment type="caution">
    <text evidence="1">The sequence shown here is derived from an EMBL/GenBank/DDBJ whole genome shotgun (WGS) entry which is preliminary data.</text>
</comment>
<protein>
    <submittedName>
        <fullName evidence="1">Uncharacterized protein</fullName>
    </submittedName>
</protein>
<reference evidence="1 2" key="1">
    <citation type="journal article" date="2019" name="Sci. Rep.">
        <title>Orb-weaving spider Araneus ventricosus genome elucidates the spidroin gene catalogue.</title>
        <authorList>
            <person name="Kono N."/>
            <person name="Nakamura H."/>
            <person name="Ohtoshi R."/>
            <person name="Moran D.A.P."/>
            <person name="Shinohara A."/>
            <person name="Yoshida Y."/>
            <person name="Fujiwara M."/>
            <person name="Mori M."/>
            <person name="Tomita M."/>
            <person name="Arakawa K."/>
        </authorList>
    </citation>
    <scope>NUCLEOTIDE SEQUENCE [LARGE SCALE GENOMIC DNA]</scope>
</reference>
<organism evidence="1 2">
    <name type="scientific">Araneus ventricosus</name>
    <name type="common">Orbweaver spider</name>
    <name type="synonym">Epeira ventricosa</name>
    <dbReference type="NCBI Taxonomy" id="182803"/>
    <lineage>
        <taxon>Eukaryota</taxon>
        <taxon>Metazoa</taxon>
        <taxon>Ecdysozoa</taxon>
        <taxon>Arthropoda</taxon>
        <taxon>Chelicerata</taxon>
        <taxon>Arachnida</taxon>
        <taxon>Araneae</taxon>
        <taxon>Araneomorphae</taxon>
        <taxon>Entelegynae</taxon>
        <taxon>Araneoidea</taxon>
        <taxon>Araneidae</taxon>
        <taxon>Araneus</taxon>
    </lineage>
</organism>
<evidence type="ECO:0000313" key="2">
    <source>
        <dbReference type="Proteomes" id="UP000499080"/>
    </source>
</evidence>
<dbReference type="AlphaFoldDB" id="A0A4Y2FA85"/>
<sequence length="81" mass="9064">MSNVGAIVSKSDAKLCAVIKETPIGRWLLKPVYLRTLVLAEAPASNSDFAHESVARRSRETIFPPSPNVFLLPHWCRNLEF</sequence>
<gene>
    <name evidence="1" type="ORF">AVEN_120805_1</name>
</gene>
<keyword evidence="2" id="KW-1185">Reference proteome</keyword>
<dbReference type="EMBL" id="BGPR01000869">
    <property type="protein sequence ID" value="GBM38440.1"/>
    <property type="molecule type" value="Genomic_DNA"/>
</dbReference>
<accession>A0A4Y2FA85</accession>